<dbReference type="Proteomes" id="UP000635885">
    <property type="component" value="Unassembled WGS sequence"/>
</dbReference>
<evidence type="ECO:0000313" key="2">
    <source>
        <dbReference type="Proteomes" id="UP000635885"/>
    </source>
</evidence>
<dbReference type="SUPFAM" id="SSF75011">
    <property type="entry name" value="3-carboxy-cis,cis-mucoante lactonizing enzyme"/>
    <property type="match status" value="1"/>
</dbReference>
<reference evidence="2" key="1">
    <citation type="journal article" date="2019" name="Int. J. Syst. Evol. Microbiol.">
        <title>The Global Catalogue of Microorganisms (GCM) 10K type strain sequencing project: providing services to taxonomists for standard genome sequencing and annotation.</title>
        <authorList>
            <consortium name="The Broad Institute Genomics Platform"/>
            <consortium name="The Broad Institute Genome Sequencing Center for Infectious Disease"/>
            <person name="Wu L."/>
            <person name="Ma J."/>
        </authorList>
    </citation>
    <scope>NUCLEOTIDE SEQUENCE [LARGE SCALE GENOMIC DNA]</scope>
    <source>
        <strain evidence="2">CGMCC 1.12479</strain>
    </source>
</reference>
<dbReference type="EMBL" id="BMFD01000003">
    <property type="protein sequence ID" value="GGC32573.1"/>
    <property type="molecule type" value="Genomic_DNA"/>
</dbReference>
<accession>A0ABQ1M176</accession>
<name>A0ABQ1M176_9BACT</name>
<proteinExistence type="predicted"/>
<sequence>MNKYSFKNILAAGILIGGVIFQSGCSKEKDQEQVNIDATSFEFDIIDSVMIDYLGSVSWSDISKDGKHILAYNNQNMDVLLFSTDGEVVGTFNKSGDQPDAIGGSPLSRPQFVKKNEWAITGKNGVFAFDFNGDLTRTAKPGFPVTLSLTISNANILHFLDEDRALVHFLGRDGKGTFYVNPEAKQLEKISLKDGNFVEVMPLPENSKYKNSEKIHNVLTVTPAIDIHDGKLYVAFKNEPKLWIYDLNKLDQPEKQINIQFDKFIEKEGIAPDAVDNDNVGINVKDFTFGSIDKLFVYEDMIIIQYSKGITDAEYKEVSENVDNPMDIFSKIFEKNKWHFAILNSEGQIKPITLPERVGNIEFIDQEGNLWLSYDREEELDYELIFKAKLKAIQ</sequence>
<gene>
    <name evidence="1" type="ORF">GCM10010993_09390</name>
</gene>
<keyword evidence="2" id="KW-1185">Reference proteome</keyword>
<dbReference type="RefSeq" id="WP_188440220.1">
    <property type="nucleotide sequence ID" value="NZ_BMFD01000003.1"/>
</dbReference>
<comment type="caution">
    <text evidence="1">The sequence shown here is derived from an EMBL/GenBank/DDBJ whole genome shotgun (WGS) entry which is preliminary data.</text>
</comment>
<organism evidence="1 2">
    <name type="scientific">Belliella aquatica</name>
    <dbReference type="NCBI Taxonomy" id="1323734"/>
    <lineage>
        <taxon>Bacteria</taxon>
        <taxon>Pseudomonadati</taxon>
        <taxon>Bacteroidota</taxon>
        <taxon>Cytophagia</taxon>
        <taxon>Cytophagales</taxon>
        <taxon>Cyclobacteriaceae</taxon>
        <taxon>Belliella</taxon>
    </lineage>
</organism>
<evidence type="ECO:0000313" key="1">
    <source>
        <dbReference type="EMBL" id="GGC32573.1"/>
    </source>
</evidence>
<protein>
    <recommendedName>
        <fullName evidence="3">Phytase-like domain-containing protein</fullName>
    </recommendedName>
</protein>
<evidence type="ECO:0008006" key="3">
    <source>
        <dbReference type="Google" id="ProtNLM"/>
    </source>
</evidence>